<dbReference type="AlphaFoldDB" id="A0A811U5W8"/>
<accession>A0A811U5W8</accession>
<organism evidence="1 2">
    <name type="scientific">Ceratitis capitata</name>
    <name type="common">Mediterranean fruit fly</name>
    <name type="synonym">Tephritis capitata</name>
    <dbReference type="NCBI Taxonomy" id="7213"/>
    <lineage>
        <taxon>Eukaryota</taxon>
        <taxon>Metazoa</taxon>
        <taxon>Ecdysozoa</taxon>
        <taxon>Arthropoda</taxon>
        <taxon>Hexapoda</taxon>
        <taxon>Insecta</taxon>
        <taxon>Pterygota</taxon>
        <taxon>Neoptera</taxon>
        <taxon>Endopterygota</taxon>
        <taxon>Diptera</taxon>
        <taxon>Brachycera</taxon>
        <taxon>Muscomorpha</taxon>
        <taxon>Tephritoidea</taxon>
        <taxon>Tephritidae</taxon>
        <taxon>Ceratitis</taxon>
        <taxon>Ceratitis</taxon>
    </lineage>
</organism>
<dbReference type="Proteomes" id="UP000606786">
    <property type="component" value="Unassembled WGS sequence"/>
</dbReference>
<gene>
    <name evidence="1" type="ORF">CCAP1982_LOCUS1500</name>
</gene>
<sequence length="79" mass="8354">MAKGATTIVGSSKANTASMWPMQQMAGMPQTLRGSVAMCKTVTNTAHVGVVAINFNEQQRHDVGLRNLAAQHSQAKQAS</sequence>
<evidence type="ECO:0000313" key="1">
    <source>
        <dbReference type="EMBL" id="CAD6992655.1"/>
    </source>
</evidence>
<dbReference type="EMBL" id="CAJHJT010000001">
    <property type="protein sequence ID" value="CAD6992655.1"/>
    <property type="molecule type" value="Genomic_DNA"/>
</dbReference>
<keyword evidence="2" id="KW-1185">Reference proteome</keyword>
<protein>
    <submittedName>
        <fullName evidence="1">(Mediterranean fruit fly) hypothetical protein</fullName>
    </submittedName>
</protein>
<name>A0A811U5W8_CERCA</name>
<proteinExistence type="predicted"/>
<reference evidence="1" key="1">
    <citation type="submission" date="2020-11" db="EMBL/GenBank/DDBJ databases">
        <authorList>
            <person name="Whitehead M."/>
        </authorList>
    </citation>
    <scope>NUCLEOTIDE SEQUENCE</scope>
    <source>
        <strain evidence="1">EGII</strain>
    </source>
</reference>
<evidence type="ECO:0000313" key="2">
    <source>
        <dbReference type="Proteomes" id="UP000606786"/>
    </source>
</evidence>
<comment type="caution">
    <text evidence="1">The sequence shown here is derived from an EMBL/GenBank/DDBJ whole genome shotgun (WGS) entry which is preliminary data.</text>
</comment>